<dbReference type="GO" id="GO:0003924">
    <property type="term" value="F:GTPase activity"/>
    <property type="evidence" value="ECO:0007669"/>
    <property type="project" value="UniProtKB-UniRule"/>
</dbReference>
<evidence type="ECO:0000256" key="5">
    <source>
        <dbReference type="ARBA" id="ARBA00022801"/>
    </source>
</evidence>
<dbReference type="InterPro" id="IPR006169">
    <property type="entry name" value="GTP1_OBG_dom"/>
</dbReference>
<dbReference type="GO" id="GO:0043022">
    <property type="term" value="F:ribosome binding"/>
    <property type="evidence" value="ECO:0007669"/>
    <property type="project" value="UniProtKB-ARBA"/>
</dbReference>
<dbReference type="PROSITE" id="PS00905">
    <property type="entry name" value="GTP1_OBG"/>
    <property type="match status" value="1"/>
</dbReference>
<feature type="binding site" evidence="8">
    <location>
        <begin position="283"/>
        <end position="286"/>
    </location>
    <ligand>
        <name>GTP</name>
        <dbReference type="ChEBI" id="CHEBI:37565"/>
    </ligand>
</feature>
<dbReference type="InterPro" id="IPR014100">
    <property type="entry name" value="GTP-bd_Obg/CgtA"/>
</dbReference>
<dbReference type="Gene3D" id="3.40.50.300">
    <property type="entry name" value="P-loop containing nucleotide triphosphate hydrolases"/>
    <property type="match status" value="1"/>
</dbReference>
<comment type="subcellular location">
    <subcellularLocation>
        <location evidence="8">Cytoplasm</location>
    </subcellularLocation>
</comment>
<comment type="function">
    <text evidence="8">An essential GTPase which binds GTP, GDP and possibly (p)ppGpp with moderate affinity, with high nucleotide exchange rates and a fairly low GTP hydrolysis rate. Plays a role in control of the cell cycle, stress response, ribosome biogenesis and in those bacteria that undergo differentiation, in morphogenesis control.</text>
</comment>
<evidence type="ECO:0000256" key="1">
    <source>
        <dbReference type="ARBA" id="ARBA00007699"/>
    </source>
</evidence>
<sequence length="388" mass="42199">MKFLDECKIYVRSGDGGSGCVSFRREKYIPLGGPDGGDGGRGGDVIFEADAHLNTLIDFRYTQHFRAKRGGNGMGKQRTGRSADDLIIRAPVGTIIRDDADGEILADLTEPGERIVVARGGQGGRGNLHFKTSTNRAPRRSDPGREGEELWLRLELKLLADVGLVGMPNAGKSTLISKLSAARPKIADYPFTTTTPNLGVVRADIDRSFVMADVPGLIEGAGDGAGLGHRFLKHIERCAVLLHLVEIDGLEDFDPVARYQTIEAELTKYAPTLASKPRLLALSKIDLLEPEDREVVLGWFRDRLGDDLPPIFLISSTSGEGLDHLRMTLAERVEAWRNAMGESAHDALMDAPTKAGRGAVAEAVAEDAWDDDEDDADEDGVECIWVRE</sequence>
<dbReference type="InterPro" id="IPR031167">
    <property type="entry name" value="G_OBG"/>
</dbReference>
<feature type="binding site" evidence="8">
    <location>
        <begin position="166"/>
        <end position="173"/>
    </location>
    <ligand>
        <name>GTP</name>
        <dbReference type="ChEBI" id="CHEBI:37565"/>
    </ligand>
</feature>
<keyword evidence="4 8" id="KW-0547">Nucleotide-binding</keyword>
<dbReference type="InterPro" id="IPR006073">
    <property type="entry name" value="GTP-bd"/>
</dbReference>
<evidence type="ECO:0000256" key="8">
    <source>
        <dbReference type="HAMAP-Rule" id="MF_01454"/>
    </source>
</evidence>
<comment type="caution">
    <text evidence="8">Lacks conserved residue(s) required for the propagation of feature annotation.</text>
</comment>
<keyword evidence="3 8" id="KW-0479">Metal-binding</keyword>
<evidence type="ECO:0000313" key="13">
    <source>
        <dbReference type="Proteomes" id="UP000194003"/>
    </source>
</evidence>
<evidence type="ECO:0000259" key="10">
    <source>
        <dbReference type="PROSITE" id="PS51710"/>
    </source>
</evidence>
<dbReference type="SUPFAM" id="SSF82051">
    <property type="entry name" value="Obg GTP-binding protein N-terminal domain"/>
    <property type="match status" value="1"/>
</dbReference>
<keyword evidence="13" id="KW-1185">Reference proteome</keyword>
<dbReference type="CDD" id="cd01898">
    <property type="entry name" value="Obg"/>
    <property type="match status" value="1"/>
</dbReference>
<dbReference type="GO" id="GO:0005737">
    <property type="term" value="C:cytoplasm"/>
    <property type="evidence" value="ECO:0007669"/>
    <property type="project" value="UniProtKB-SubCell"/>
</dbReference>
<evidence type="ECO:0000256" key="3">
    <source>
        <dbReference type="ARBA" id="ARBA00022723"/>
    </source>
</evidence>
<comment type="subunit">
    <text evidence="8">Monomer.</text>
</comment>
<dbReference type="RefSeq" id="WP_085443482.1">
    <property type="nucleotide sequence ID" value="NZ_LVJN01000020.1"/>
</dbReference>
<dbReference type="InterPro" id="IPR036726">
    <property type="entry name" value="GTP1_OBG_dom_sf"/>
</dbReference>
<dbReference type="Gene3D" id="2.70.210.12">
    <property type="entry name" value="GTP1/OBG domain"/>
    <property type="match status" value="1"/>
</dbReference>
<dbReference type="Proteomes" id="UP000194003">
    <property type="component" value="Unassembled WGS sequence"/>
</dbReference>
<feature type="domain" description="Obg" evidence="11">
    <location>
        <begin position="1"/>
        <end position="159"/>
    </location>
</feature>
<feature type="binding site" evidence="8">
    <location>
        <begin position="213"/>
        <end position="216"/>
    </location>
    <ligand>
        <name>GTP</name>
        <dbReference type="ChEBI" id="CHEBI:37565"/>
    </ligand>
</feature>
<dbReference type="GO" id="GO:0042254">
    <property type="term" value="P:ribosome biogenesis"/>
    <property type="evidence" value="ECO:0007669"/>
    <property type="project" value="UniProtKB-UniRule"/>
</dbReference>
<gene>
    <name evidence="8" type="primary">obg</name>
    <name evidence="12" type="ORF">MAIT1_01612</name>
</gene>
<feature type="binding site" evidence="8">
    <location>
        <begin position="315"/>
        <end position="317"/>
    </location>
    <ligand>
        <name>GTP</name>
        <dbReference type="ChEBI" id="CHEBI:37565"/>
    </ligand>
</feature>
<dbReference type="Pfam" id="PF01926">
    <property type="entry name" value="MMR_HSR1"/>
    <property type="match status" value="1"/>
</dbReference>
<evidence type="ECO:0000256" key="4">
    <source>
        <dbReference type="ARBA" id="ARBA00022741"/>
    </source>
</evidence>
<dbReference type="NCBIfam" id="NF008955">
    <property type="entry name" value="PRK12297.1"/>
    <property type="match status" value="1"/>
</dbReference>
<comment type="cofactor">
    <cofactor evidence="8">
        <name>Mg(2+)</name>
        <dbReference type="ChEBI" id="CHEBI:18420"/>
    </cofactor>
</comment>
<evidence type="ECO:0000259" key="11">
    <source>
        <dbReference type="PROSITE" id="PS51883"/>
    </source>
</evidence>
<comment type="similarity">
    <text evidence="1 8">Belongs to the TRAFAC class OBG-HflX-like GTPase superfamily. OBG GTPase family.</text>
</comment>
<accession>A0A1Y2K3K4</accession>
<dbReference type="PANTHER" id="PTHR11702:SF31">
    <property type="entry name" value="MITOCHONDRIAL RIBOSOME-ASSOCIATED GTPASE 2"/>
    <property type="match status" value="1"/>
</dbReference>
<evidence type="ECO:0000256" key="6">
    <source>
        <dbReference type="ARBA" id="ARBA00022842"/>
    </source>
</evidence>
<protein>
    <recommendedName>
        <fullName evidence="8">GTPase Obg</fullName>
        <ecNumber evidence="8">3.6.5.-</ecNumber>
    </recommendedName>
    <alternativeName>
        <fullName evidence="8">GTP-binding protein Obg</fullName>
    </alternativeName>
</protein>
<reference evidence="12 13" key="1">
    <citation type="journal article" date="2016" name="BMC Genomics">
        <title>Combined genomic and structural analyses of a cultured magnetotactic bacterium reveals its niche adaptation to a dynamic environment.</title>
        <authorList>
            <person name="Araujo A.C."/>
            <person name="Morillo V."/>
            <person name="Cypriano J."/>
            <person name="Teixeira L.C."/>
            <person name="Leao P."/>
            <person name="Lyra S."/>
            <person name="Almeida L.G."/>
            <person name="Bazylinski D.A."/>
            <person name="Vasconcellos A.T."/>
            <person name="Abreu F."/>
            <person name="Lins U."/>
        </authorList>
    </citation>
    <scope>NUCLEOTIDE SEQUENCE [LARGE SCALE GENOMIC DNA]</scope>
    <source>
        <strain evidence="12 13">IT-1</strain>
    </source>
</reference>
<dbReference type="HAMAP" id="MF_01454">
    <property type="entry name" value="GTPase_Obg"/>
    <property type="match status" value="1"/>
</dbReference>
<feature type="binding site" evidence="8">
    <location>
        <position position="193"/>
    </location>
    <ligand>
        <name>Mg(2+)</name>
        <dbReference type="ChEBI" id="CHEBI:18420"/>
    </ligand>
</feature>
<dbReference type="FunFam" id="2.70.210.12:FF:000001">
    <property type="entry name" value="GTPase Obg"/>
    <property type="match status" value="1"/>
</dbReference>
<evidence type="ECO:0000256" key="2">
    <source>
        <dbReference type="ARBA" id="ARBA00022490"/>
    </source>
</evidence>
<name>A0A1Y2K3K4_9PROT</name>
<organism evidence="12 13">
    <name type="scientific">Magnetofaba australis IT-1</name>
    <dbReference type="NCBI Taxonomy" id="1434232"/>
    <lineage>
        <taxon>Bacteria</taxon>
        <taxon>Pseudomonadati</taxon>
        <taxon>Pseudomonadota</taxon>
        <taxon>Magnetococcia</taxon>
        <taxon>Magnetococcales</taxon>
        <taxon>Magnetococcaceae</taxon>
        <taxon>Magnetofaba</taxon>
    </lineage>
</organism>
<evidence type="ECO:0000256" key="7">
    <source>
        <dbReference type="ARBA" id="ARBA00023134"/>
    </source>
</evidence>
<dbReference type="NCBIfam" id="NF008954">
    <property type="entry name" value="PRK12296.1"/>
    <property type="match status" value="1"/>
</dbReference>
<dbReference type="STRING" id="1434232.MAIT1_01612"/>
<dbReference type="PIRSF" id="PIRSF002401">
    <property type="entry name" value="GTP_bd_Obg/CgtA"/>
    <property type="match status" value="1"/>
</dbReference>
<dbReference type="PROSITE" id="PS51710">
    <property type="entry name" value="G_OBG"/>
    <property type="match status" value="1"/>
</dbReference>
<feature type="binding site" evidence="8">
    <location>
        <position position="173"/>
    </location>
    <ligand>
        <name>Mg(2+)</name>
        <dbReference type="ChEBI" id="CHEBI:18420"/>
    </ligand>
</feature>
<dbReference type="InterPro" id="IPR027417">
    <property type="entry name" value="P-loop_NTPase"/>
</dbReference>
<dbReference type="AlphaFoldDB" id="A0A1Y2K3K4"/>
<keyword evidence="2 8" id="KW-0963">Cytoplasm</keyword>
<dbReference type="PRINTS" id="PR00326">
    <property type="entry name" value="GTP1OBG"/>
</dbReference>
<dbReference type="Pfam" id="PF01018">
    <property type="entry name" value="GTP1_OBG"/>
    <property type="match status" value="1"/>
</dbReference>
<keyword evidence="6 8" id="KW-0460">Magnesium</keyword>
<dbReference type="InterPro" id="IPR006074">
    <property type="entry name" value="GTP1-OBG_CS"/>
</dbReference>
<keyword evidence="5 8" id="KW-0378">Hydrolase</keyword>
<evidence type="ECO:0000313" key="12">
    <source>
        <dbReference type="EMBL" id="OSM01605.1"/>
    </source>
</evidence>
<dbReference type="OrthoDB" id="9807318at2"/>
<keyword evidence="7 8" id="KW-0342">GTP-binding</keyword>
<feature type="domain" description="OBG-type G" evidence="10">
    <location>
        <begin position="160"/>
        <end position="334"/>
    </location>
</feature>
<dbReference type="EMBL" id="LVJN01000020">
    <property type="protein sequence ID" value="OSM01605.1"/>
    <property type="molecule type" value="Genomic_DNA"/>
</dbReference>
<evidence type="ECO:0000256" key="9">
    <source>
        <dbReference type="SAM" id="MobiDB-lite"/>
    </source>
</evidence>
<dbReference type="PANTHER" id="PTHR11702">
    <property type="entry name" value="DEVELOPMENTALLY REGULATED GTP-BINDING PROTEIN-RELATED"/>
    <property type="match status" value="1"/>
</dbReference>
<dbReference type="GO" id="GO:0000287">
    <property type="term" value="F:magnesium ion binding"/>
    <property type="evidence" value="ECO:0007669"/>
    <property type="project" value="InterPro"/>
</dbReference>
<dbReference type="EC" id="3.6.5.-" evidence="8"/>
<dbReference type="NCBIfam" id="TIGR02729">
    <property type="entry name" value="Obg_CgtA"/>
    <property type="match status" value="1"/>
</dbReference>
<dbReference type="GO" id="GO:0005525">
    <property type="term" value="F:GTP binding"/>
    <property type="evidence" value="ECO:0007669"/>
    <property type="project" value="UniProtKB-UniRule"/>
</dbReference>
<comment type="caution">
    <text evidence="12">The sequence shown here is derived from an EMBL/GenBank/DDBJ whole genome shotgun (WGS) entry which is preliminary data.</text>
</comment>
<proteinExistence type="inferred from homology"/>
<dbReference type="NCBIfam" id="NF008956">
    <property type="entry name" value="PRK12299.1"/>
    <property type="match status" value="1"/>
</dbReference>
<dbReference type="SUPFAM" id="SSF52540">
    <property type="entry name" value="P-loop containing nucleoside triphosphate hydrolases"/>
    <property type="match status" value="1"/>
</dbReference>
<dbReference type="PROSITE" id="PS51883">
    <property type="entry name" value="OBG"/>
    <property type="match status" value="1"/>
</dbReference>
<feature type="region of interest" description="Disordered" evidence="9">
    <location>
        <begin position="126"/>
        <end position="145"/>
    </location>
</feature>
<dbReference type="InterPro" id="IPR045086">
    <property type="entry name" value="OBG_GTPase"/>
</dbReference>